<accession>A0A9X3IGJ3</accession>
<dbReference type="RefSeq" id="WP_266129567.1">
    <property type="nucleotide sequence ID" value="NZ_JAPKMY010000002.1"/>
</dbReference>
<proteinExistence type="predicted"/>
<keyword evidence="2" id="KW-0067">ATP-binding</keyword>
<dbReference type="AlphaFoldDB" id="A0A9X3IGJ3"/>
<comment type="caution">
    <text evidence="2">The sequence shown here is derived from an EMBL/GenBank/DDBJ whole genome shotgun (WGS) entry which is preliminary data.</text>
</comment>
<keyword evidence="2" id="KW-0547">Nucleotide-binding</keyword>
<dbReference type="Proteomes" id="UP001146019">
    <property type="component" value="Unassembled WGS sequence"/>
</dbReference>
<dbReference type="GO" id="GO:0005524">
    <property type="term" value="F:ATP binding"/>
    <property type="evidence" value="ECO:0007669"/>
    <property type="project" value="UniProtKB-KW"/>
</dbReference>
<reference evidence="2" key="1">
    <citation type="submission" date="2022-11" db="EMBL/GenBank/DDBJ databases">
        <title>Biodiversity and phylogenetic relationships of bacteria.</title>
        <authorList>
            <person name="Machado R.A.R."/>
            <person name="Bhat A."/>
            <person name="Loulou A."/>
            <person name="Kallel S."/>
        </authorList>
    </citation>
    <scope>NUCLEOTIDE SEQUENCE</scope>
    <source>
        <strain evidence="2">A-IN1</strain>
    </source>
</reference>
<gene>
    <name evidence="2" type="ORF">OSH00_05340</name>
</gene>
<keyword evidence="1" id="KW-0732">Signal</keyword>
<sequence>MKKILLLVILLTQQTFAAETYVSGRVSDITSITDGLLIRLETREVPRICENRNPWGYLIIPQARKTILAAFLMNWARKKPQVTLYVDENQGSASFCTIKQIDHQS</sequence>
<dbReference type="EMBL" id="JAPKMY010000002">
    <property type="protein sequence ID" value="MCX5467166.1"/>
    <property type="molecule type" value="Genomic_DNA"/>
</dbReference>
<name>A0A9X3IGJ3_9GAMM</name>
<organism evidence="2 3">
    <name type="scientific">Acinetobacter nematophilus</name>
    <dbReference type="NCBI Taxonomy" id="2994642"/>
    <lineage>
        <taxon>Bacteria</taxon>
        <taxon>Pseudomonadati</taxon>
        <taxon>Pseudomonadota</taxon>
        <taxon>Gammaproteobacteria</taxon>
        <taxon>Moraxellales</taxon>
        <taxon>Moraxellaceae</taxon>
        <taxon>Acinetobacter</taxon>
    </lineage>
</organism>
<evidence type="ECO:0000313" key="3">
    <source>
        <dbReference type="Proteomes" id="UP001146019"/>
    </source>
</evidence>
<protein>
    <submittedName>
        <fullName evidence="2">ABC transporter ATP-binding protein</fullName>
    </submittedName>
</protein>
<feature type="signal peptide" evidence="1">
    <location>
        <begin position="1"/>
        <end position="17"/>
    </location>
</feature>
<keyword evidence="3" id="KW-1185">Reference proteome</keyword>
<evidence type="ECO:0000313" key="2">
    <source>
        <dbReference type="EMBL" id="MCX5467166.1"/>
    </source>
</evidence>
<feature type="chain" id="PRO_5040786862" evidence="1">
    <location>
        <begin position="18"/>
        <end position="105"/>
    </location>
</feature>
<evidence type="ECO:0000256" key="1">
    <source>
        <dbReference type="SAM" id="SignalP"/>
    </source>
</evidence>